<dbReference type="Proteomes" id="UP000054097">
    <property type="component" value="Unassembled WGS sequence"/>
</dbReference>
<sequence length="795" mass="84425">MSPFVIVPRAPQATPSSPASSTQTTSRPSSSSTSTWDTRVGSPVFTTYEPAQPTASTGDNQSSSGGFLNSKGAVAGLCVGIAILCILVAAFFIYRIKYRNRPRLSKVPTPKSSSPFPASSTFTRISKQAPSPFQIGSRHRHPLDDGISRSASQSTGRSFQPSRLSSSTRGQLRGGDVIEITHIGYQHTNSSLTPSVSASGQNPTRRTSETGVGAGSLISEYKPHAPPSRSLERLSSVTGTASHTSMLDSSSYTSRSHLLSQAQLINNTSEHSVNIVQPARRPLPVPPHPPPAYEQVSSTDAQVVSTIPNNSIDAEPLTGSTLAGIQSPNPKAQAHARSSSADETQYSRAQSLDPGVIPVLSSASENAKMGSSRGEPAFLRRSMDVVMGDAREEDDLDMETAMTPHSHRRHPSSGEHDPFVNMNYELPPWITSDPYPAQRLRPSASQPSLYGAVARSVAASSRVLPSDTSIRTLTPEPISSPLSPLPGEEVMSPNGPPNEAAYRRYSQAPTYVSTAPPTRPVSAIVGDGPAVDELLVFHGAERPGWAESSPLPLSKTSGSRIRRKFPDRFEAEDLHPAASPRAAAPSSPDSTAITSANSRSADRETTFMPLSPLSEVAPVQGLSRAFSLDAPQRRAFTPRGRGRATGRSPLLDRSFGTLSSFRGARSGLSSSIGTEEAPLSASSSRQMSADNRARDSVVPSSSGLPPDAMSIRSISPEIGWMEDPALPEDSGQAQEHLASIKEGEQIESVPTEAPAFGAKEASGRASRMSITEDVALWGRLTSALEQEQRPSEPRP</sequence>
<feature type="region of interest" description="Disordered" evidence="1">
    <location>
        <begin position="470"/>
        <end position="500"/>
    </location>
</feature>
<dbReference type="HOGENOM" id="CLU_361343_0_0_1"/>
<feature type="region of interest" description="Disordered" evidence="1">
    <location>
        <begin position="543"/>
        <end position="609"/>
    </location>
</feature>
<protein>
    <submittedName>
        <fullName evidence="3">Uncharacterized protein</fullName>
    </submittedName>
</protein>
<keyword evidence="4" id="KW-1185">Reference proteome</keyword>
<dbReference type="EMBL" id="KN824282">
    <property type="protein sequence ID" value="KIM31391.1"/>
    <property type="molecule type" value="Genomic_DNA"/>
</dbReference>
<keyword evidence="2" id="KW-0472">Membrane</keyword>
<accession>A0A0C3BIQ0</accession>
<feature type="region of interest" description="Disordered" evidence="1">
    <location>
        <begin position="104"/>
        <end position="173"/>
    </location>
</feature>
<feature type="compositionally biased region" description="Low complexity" evidence="1">
    <location>
        <begin position="473"/>
        <end position="489"/>
    </location>
</feature>
<feature type="region of interest" description="Disordered" evidence="1">
    <location>
        <begin position="279"/>
        <end position="353"/>
    </location>
</feature>
<feature type="compositionally biased region" description="Pro residues" evidence="1">
    <location>
        <begin position="281"/>
        <end position="292"/>
    </location>
</feature>
<evidence type="ECO:0000313" key="4">
    <source>
        <dbReference type="Proteomes" id="UP000054097"/>
    </source>
</evidence>
<keyword evidence="2" id="KW-1133">Transmembrane helix</keyword>
<feature type="compositionally biased region" description="Polar residues" evidence="1">
    <location>
        <begin position="188"/>
        <end position="205"/>
    </location>
</feature>
<dbReference type="OrthoDB" id="10437198at2759"/>
<feature type="compositionally biased region" description="Low complexity" evidence="1">
    <location>
        <begin position="108"/>
        <end position="123"/>
    </location>
</feature>
<feature type="region of interest" description="Disordered" evidence="1">
    <location>
        <begin position="742"/>
        <end position="767"/>
    </location>
</feature>
<feature type="compositionally biased region" description="Polar residues" evidence="1">
    <location>
        <begin position="680"/>
        <end position="689"/>
    </location>
</feature>
<gene>
    <name evidence="3" type="ORF">M408DRAFT_327616</name>
</gene>
<keyword evidence="2" id="KW-0812">Transmembrane</keyword>
<proteinExistence type="predicted"/>
<organism evidence="3 4">
    <name type="scientific">Serendipita vermifera MAFF 305830</name>
    <dbReference type="NCBI Taxonomy" id="933852"/>
    <lineage>
        <taxon>Eukaryota</taxon>
        <taxon>Fungi</taxon>
        <taxon>Dikarya</taxon>
        <taxon>Basidiomycota</taxon>
        <taxon>Agaricomycotina</taxon>
        <taxon>Agaricomycetes</taxon>
        <taxon>Sebacinales</taxon>
        <taxon>Serendipitaceae</taxon>
        <taxon>Serendipita</taxon>
    </lineage>
</organism>
<dbReference type="AlphaFoldDB" id="A0A0C3BIQ0"/>
<feature type="compositionally biased region" description="Low complexity" evidence="1">
    <location>
        <begin position="8"/>
        <end position="35"/>
    </location>
</feature>
<evidence type="ECO:0000256" key="2">
    <source>
        <dbReference type="SAM" id="Phobius"/>
    </source>
</evidence>
<reference evidence="4" key="2">
    <citation type="submission" date="2015-01" db="EMBL/GenBank/DDBJ databases">
        <title>Evolutionary Origins and Diversification of the Mycorrhizal Mutualists.</title>
        <authorList>
            <consortium name="DOE Joint Genome Institute"/>
            <consortium name="Mycorrhizal Genomics Consortium"/>
            <person name="Kohler A."/>
            <person name="Kuo A."/>
            <person name="Nagy L.G."/>
            <person name="Floudas D."/>
            <person name="Copeland A."/>
            <person name="Barry K.W."/>
            <person name="Cichocki N."/>
            <person name="Veneault-Fourrey C."/>
            <person name="LaButti K."/>
            <person name="Lindquist E.A."/>
            <person name="Lipzen A."/>
            <person name="Lundell T."/>
            <person name="Morin E."/>
            <person name="Murat C."/>
            <person name="Riley R."/>
            <person name="Ohm R."/>
            <person name="Sun H."/>
            <person name="Tunlid A."/>
            <person name="Henrissat B."/>
            <person name="Grigoriev I.V."/>
            <person name="Hibbett D.S."/>
            <person name="Martin F."/>
        </authorList>
    </citation>
    <scope>NUCLEOTIDE SEQUENCE [LARGE SCALE GENOMIC DNA]</scope>
    <source>
        <strain evidence="4">MAFF 305830</strain>
    </source>
</reference>
<feature type="compositionally biased region" description="Polar residues" evidence="1">
    <location>
        <begin position="53"/>
        <end position="64"/>
    </location>
</feature>
<feature type="transmembrane region" description="Helical" evidence="2">
    <location>
        <begin position="73"/>
        <end position="94"/>
    </location>
</feature>
<feature type="region of interest" description="Disordered" evidence="1">
    <location>
        <begin position="188"/>
        <end position="231"/>
    </location>
</feature>
<name>A0A0C3BIQ0_SERVB</name>
<feature type="region of interest" description="Disordered" evidence="1">
    <location>
        <begin position="1"/>
        <end position="64"/>
    </location>
</feature>
<feature type="compositionally biased region" description="Low complexity" evidence="1">
    <location>
        <begin position="576"/>
        <end position="596"/>
    </location>
</feature>
<evidence type="ECO:0000313" key="3">
    <source>
        <dbReference type="EMBL" id="KIM31391.1"/>
    </source>
</evidence>
<reference evidence="3 4" key="1">
    <citation type="submission" date="2014-04" db="EMBL/GenBank/DDBJ databases">
        <authorList>
            <consortium name="DOE Joint Genome Institute"/>
            <person name="Kuo A."/>
            <person name="Zuccaro A."/>
            <person name="Kohler A."/>
            <person name="Nagy L.G."/>
            <person name="Floudas D."/>
            <person name="Copeland A."/>
            <person name="Barry K.W."/>
            <person name="Cichocki N."/>
            <person name="Veneault-Fourrey C."/>
            <person name="LaButti K."/>
            <person name="Lindquist E.A."/>
            <person name="Lipzen A."/>
            <person name="Lundell T."/>
            <person name="Morin E."/>
            <person name="Murat C."/>
            <person name="Sun H."/>
            <person name="Tunlid A."/>
            <person name="Henrissat B."/>
            <person name="Grigoriev I.V."/>
            <person name="Hibbett D.S."/>
            <person name="Martin F."/>
            <person name="Nordberg H.P."/>
            <person name="Cantor M.N."/>
            <person name="Hua S.X."/>
        </authorList>
    </citation>
    <scope>NUCLEOTIDE SEQUENCE [LARGE SCALE GENOMIC DNA]</scope>
    <source>
        <strain evidence="3 4">MAFF 305830</strain>
    </source>
</reference>
<feature type="region of interest" description="Disordered" evidence="1">
    <location>
        <begin position="630"/>
        <end position="711"/>
    </location>
</feature>
<feature type="compositionally biased region" description="Basic and acidic residues" evidence="1">
    <location>
        <begin position="564"/>
        <end position="575"/>
    </location>
</feature>
<feature type="compositionally biased region" description="Polar residues" evidence="1">
    <location>
        <begin position="295"/>
        <end position="350"/>
    </location>
</feature>
<feature type="compositionally biased region" description="Polar residues" evidence="1">
    <location>
        <begin position="149"/>
        <end position="170"/>
    </location>
</feature>
<evidence type="ECO:0000256" key="1">
    <source>
        <dbReference type="SAM" id="MobiDB-lite"/>
    </source>
</evidence>